<dbReference type="Proteomes" id="UP000078492">
    <property type="component" value="Unassembled WGS sequence"/>
</dbReference>
<dbReference type="AlphaFoldDB" id="A0A195E7E0"/>
<keyword evidence="2" id="KW-1133">Transmembrane helix</keyword>
<keyword evidence="2" id="KW-0472">Membrane</keyword>
<sequence>MLLEQQVKNLLMQLQRIYDELEDEKEIAIIKKYGYNAKYYTTLLTALGAFAVFIYIMMQFWVNTINVDLSTNVSRSDRMVFKMEYFIDEEKYFYLILLHIIIAICIASIVTVAIGTLCITFIQHICGMFKIARLLKHFTSTFEKMIFTLIILGVACLSFNLFQVKNLLMQLEYIHNKLKDNNEIIIVYKYSTMLITYIQHICGIFKIASYRIEHVVNVNTPRNITIKRKILMIEGIICAVDIHRQAMKYVSVSSDLDLDVCCQEVRYIFNKLKDKNEIAIIYKYSCIAKRYTVAITEVRYIFNKLKDKNETAIIFKYSCIAKRYTVSLTVFGICGLFSLIIAQSWSFIANINTVNTSQSHHLIIMTEYLVDQEKYFYWILLHMYAVMFIAAVILLGTGTMFITHIEHICGIFKIASYRIKRAVNNNISRNIATKNKILMIEGIICAVDIHRQAMKYVSMFFTWCNTFTNIH</sequence>
<protein>
    <recommendedName>
        <fullName evidence="5">Odorant receptor</fullName>
    </recommendedName>
</protein>
<proteinExistence type="predicted"/>
<feature type="coiled-coil region" evidence="1">
    <location>
        <begin position="4"/>
        <end position="31"/>
    </location>
</feature>
<feature type="transmembrane region" description="Helical" evidence="2">
    <location>
        <begin position="92"/>
        <end position="125"/>
    </location>
</feature>
<organism evidence="3 4">
    <name type="scientific">Trachymyrmex cornetzi</name>
    <dbReference type="NCBI Taxonomy" id="471704"/>
    <lineage>
        <taxon>Eukaryota</taxon>
        <taxon>Metazoa</taxon>
        <taxon>Ecdysozoa</taxon>
        <taxon>Arthropoda</taxon>
        <taxon>Hexapoda</taxon>
        <taxon>Insecta</taxon>
        <taxon>Pterygota</taxon>
        <taxon>Neoptera</taxon>
        <taxon>Endopterygota</taxon>
        <taxon>Hymenoptera</taxon>
        <taxon>Apocrita</taxon>
        <taxon>Aculeata</taxon>
        <taxon>Formicoidea</taxon>
        <taxon>Formicidae</taxon>
        <taxon>Myrmicinae</taxon>
        <taxon>Trachymyrmex</taxon>
    </lineage>
</organism>
<evidence type="ECO:0000256" key="1">
    <source>
        <dbReference type="SAM" id="Coils"/>
    </source>
</evidence>
<keyword evidence="4" id="KW-1185">Reference proteome</keyword>
<dbReference type="EMBL" id="KQ979568">
    <property type="protein sequence ID" value="KYN21011.1"/>
    <property type="molecule type" value="Genomic_DNA"/>
</dbReference>
<evidence type="ECO:0000313" key="4">
    <source>
        <dbReference type="Proteomes" id="UP000078492"/>
    </source>
</evidence>
<keyword evidence="2" id="KW-0812">Transmembrane</keyword>
<evidence type="ECO:0000256" key="2">
    <source>
        <dbReference type="SAM" id="Phobius"/>
    </source>
</evidence>
<feature type="transmembrane region" description="Helical" evidence="2">
    <location>
        <begin position="375"/>
        <end position="395"/>
    </location>
</feature>
<reference evidence="3 4" key="1">
    <citation type="submission" date="2015-09" db="EMBL/GenBank/DDBJ databases">
        <title>Trachymyrmex cornetzi WGS genome.</title>
        <authorList>
            <person name="Nygaard S."/>
            <person name="Hu H."/>
            <person name="Boomsma J."/>
            <person name="Zhang G."/>
        </authorList>
    </citation>
    <scope>NUCLEOTIDE SEQUENCE [LARGE SCALE GENOMIC DNA]</scope>
    <source>
        <strain evidence="3">Tcor2-1</strain>
        <tissue evidence="3">Whole body</tissue>
    </source>
</reference>
<keyword evidence="1" id="KW-0175">Coiled coil</keyword>
<evidence type="ECO:0000313" key="3">
    <source>
        <dbReference type="EMBL" id="KYN21011.1"/>
    </source>
</evidence>
<feature type="transmembrane region" description="Helical" evidence="2">
    <location>
        <begin position="184"/>
        <end position="205"/>
    </location>
</feature>
<feature type="transmembrane region" description="Helical" evidence="2">
    <location>
        <begin position="146"/>
        <end position="164"/>
    </location>
</feature>
<accession>A0A195E7E0</accession>
<feature type="transmembrane region" description="Helical" evidence="2">
    <location>
        <begin position="39"/>
        <end position="62"/>
    </location>
</feature>
<evidence type="ECO:0008006" key="5">
    <source>
        <dbReference type="Google" id="ProtNLM"/>
    </source>
</evidence>
<gene>
    <name evidence="3" type="ORF">ALC57_06919</name>
</gene>
<feature type="transmembrane region" description="Helical" evidence="2">
    <location>
        <begin position="324"/>
        <end position="348"/>
    </location>
</feature>
<name>A0A195E7E0_9HYME</name>
<dbReference type="STRING" id="471704.A0A195E7E0"/>